<dbReference type="InterPro" id="IPR013693">
    <property type="entry name" value="SpoIID/LytB_N"/>
</dbReference>
<name>A0A1T4P3S6_9FIRM</name>
<keyword evidence="1" id="KW-0472">Membrane</keyword>
<accession>A0A1T4P3S6</accession>
<feature type="domain" description="Sporulation stage II protein D amidase enhancer LytB N-terminal" evidence="2">
    <location>
        <begin position="42"/>
        <end position="153"/>
    </location>
</feature>
<dbReference type="EMBL" id="FUXM01000009">
    <property type="protein sequence ID" value="SJZ85967.1"/>
    <property type="molecule type" value="Genomic_DNA"/>
</dbReference>
<feature type="transmembrane region" description="Helical" evidence="1">
    <location>
        <begin position="7"/>
        <end position="27"/>
    </location>
</feature>
<organism evidence="3 4">
    <name type="scientific">Carboxydocella sporoproducens DSM 16521</name>
    <dbReference type="NCBI Taxonomy" id="1121270"/>
    <lineage>
        <taxon>Bacteria</taxon>
        <taxon>Bacillati</taxon>
        <taxon>Bacillota</taxon>
        <taxon>Clostridia</taxon>
        <taxon>Eubacteriales</taxon>
        <taxon>Clostridiales Family XVI. Incertae Sedis</taxon>
        <taxon>Carboxydocella</taxon>
    </lineage>
</organism>
<gene>
    <name evidence="3" type="ORF">SAMN02745885_01139</name>
</gene>
<evidence type="ECO:0000256" key="1">
    <source>
        <dbReference type="SAM" id="Phobius"/>
    </source>
</evidence>
<dbReference type="OrthoDB" id="9794671at2"/>
<proteinExistence type="predicted"/>
<keyword evidence="1" id="KW-0812">Transmembrane</keyword>
<evidence type="ECO:0000259" key="2">
    <source>
        <dbReference type="Pfam" id="PF08486"/>
    </source>
</evidence>
<dbReference type="RefSeq" id="WP_078665222.1">
    <property type="nucleotide sequence ID" value="NZ_FUXM01000009.1"/>
</dbReference>
<keyword evidence="4" id="KW-1185">Reference proteome</keyword>
<protein>
    <submittedName>
        <fullName evidence="3">Stage II sporulation protein D</fullName>
    </submittedName>
</protein>
<dbReference type="Proteomes" id="UP000189933">
    <property type="component" value="Unassembled WGS sequence"/>
</dbReference>
<dbReference type="NCBIfam" id="TIGR02669">
    <property type="entry name" value="SpoIID_LytB"/>
    <property type="match status" value="1"/>
</dbReference>
<keyword evidence="1" id="KW-1133">Transmembrane helix</keyword>
<evidence type="ECO:0000313" key="3">
    <source>
        <dbReference type="EMBL" id="SJZ85967.1"/>
    </source>
</evidence>
<dbReference type="AlphaFoldDB" id="A0A1T4P3S6"/>
<evidence type="ECO:0000313" key="4">
    <source>
        <dbReference type="Proteomes" id="UP000189933"/>
    </source>
</evidence>
<sequence length="301" mass="33649">MRKGGLFLLLLTTILFLLPIIIGWWLYRQEPGLPGPEIKIYSHREQKVLTLSLEEYVVGVVGAEMPAAFHPEALKAQAVAARTYAWERLERARELEDFARSHAGAVLCDDPAHTMAWLEEEEILAKWPRSQAGRYYQKIREAVSATAGQILLYQGKPIQALFHASCGGLGTESALEVRGQDIPYLAGAACPKTEAQDFPPQRQRVPAAISVLSTSQHGTVLQAQVNDRSVAGREIRNRFQLPSARFRVLEVRAGVSLLEISGYGHGLGLCQRGANLWGQQGWDYQRILQHYYQGTEIKKLY</sequence>
<dbReference type="InterPro" id="IPR013486">
    <property type="entry name" value="SpoIID/LytB"/>
</dbReference>
<dbReference type="Pfam" id="PF08486">
    <property type="entry name" value="SpoIID"/>
    <property type="match status" value="1"/>
</dbReference>
<reference evidence="4" key="1">
    <citation type="submission" date="2017-02" db="EMBL/GenBank/DDBJ databases">
        <authorList>
            <person name="Varghese N."/>
            <person name="Submissions S."/>
        </authorList>
    </citation>
    <scope>NUCLEOTIDE SEQUENCE [LARGE SCALE GENOMIC DNA]</scope>
    <source>
        <strain evidence="4">DSM 16521</strain>
    </source>
</reference>
<dbReference type="GO" id="GO:0030435">
    <property type="term" value="P:sporulation resulting in formation of a cellular spore"/>
    <property type="evidence" value="ECO:0007669"/>
    <property type="project" value="InterPro"/>
</dbReference>